<proteinExistence type="predicted"/>
<name>A0A0F8WJ87_9ZZZZ</name>
<organism evidence="1">
    <name type="scientific">marine sediment metagenome</name>
    <dbReference type="NCBI Taxonomy" id="412755"/>
    <lineage>
        <taxon>unclassified sequences</taxon>
        <taxon>metagenomes</taxon>
        <taxon>ecological metagenomes</taxon>
    </lineage>
</organism>
<protein>
    <submittedName>
        <fullName evidence="1">Uncharacterized protein</fullName>
    </submittedName>
</protein>
<gene>
    <name evidence="1" type="ORF">LCGC14_3146780</name>
</gene>
<feature type="non-terminal residue" evidence="1">
    <location>
        <position position="1"/>
    </location>
</feature>
<dbReference type="EMBL" id="LAZR01069148">
    <property type="protein sequence ID" value="KKK48275.1"/>
    <property type="molecule type" value="Genomic_DNA"/>
</dbReference>
<sequence>ERGFSAGTNKIVWGVWKQKLKWSRRYAEKIASGKITLKEGEGFDLIKEMTDEQAMLGNMIQRANLRRFSGLAPAMNAFFFAARSKIGRFLLPKDLLGITIHQKKVGFNPRVMKEAWKDLLLVTALISGIMLLGDWLGLWETEEDPRNAEFMSARIGNTRIDPWAGYRQFAVLYARLVTKTGISSLTGSEYDVNSEKAVQTFVKNSFSPMVSILLEFWTGRNFLGAVIDFTDKEYWVEKVTAMSLWDIYEAFKMEGWIRAAQVTVPAIYGEGVQTYTGDWVENWNKLGISKYPENLAEGLPEPAYDAKDFWSDTAGQFRGVDPATLTEAKGFPPYIR</sequence>
<dbReference type="AlphaFoldDB" id="A0A0F8WJ87"/>
<reference evidence="1" key="1">
    <citation type="journal article" date="2015" name="Nature">
        <title>Complex archaea that bridge the gap between prokaryotes and eukaryotes.</title>
        <authorList>
            <person name="Spang A."/>
            <person name="Saw J.H."/>
            <person name="Jorgensen S.L."/>
            <person name="Zaremba-Niedzwiedzka K."/>
            <person name="Martijn J."/>
            <person name="Lind A.E."/>
            <person name="van Eijk R."/>
            <person name="Schleper C."/>
            <person name="Guy L."/>
            <person name="Ettema T.J."/>
        </authorList>
    </citation>
    <scope>NUCLEOTIDE SEQUENCE</scope>
</reference>
<feature type="non-terminal residue" evidence="1">
    <location>
        <position position="336"/>
    </location>
</feature>
<evidence type="ECO:0000313" key="1">
    <source>
        <dbReference type="EMBL" id="KKK48275.1"/>
    </source>
</evidence>
<comment type="caution">
    <text evidence="1">The sequence shown here is derived from an EMBL/GenBank/DDBJ whole genome shotgun (WGS) entry which is preliminary data.</text>
</comment>
<accession>A0A0F8WJ87</accession>